<keyword evidence="2" id="KW-1185">Reference proteome</keyword>
<reference evidence="1 2" key="1">
    <citation type="submission" date="2024-01" db="EMBL/GenBank/DDBJ databases">
        <title>The complete chloroplast genome sequence of Lithospermum erythrorhizon: insights into the phylogenetic relationship among Boraginaceae species and the maternal lineages of purple gromwells.</title>
        <authorList>
            <person name="Okada T."/>
            <person name="Watanabe K."/>
        </authorList>
    </citation>
    <scope>NUCLEOTIDE SEQUENCE [LARGE SCALE GENOMIC DNA]</scope>
</reference>
<comment type="caution">
    <text evidence="1">The sequence shown here is derived from an EMBL/GenBank/DDBJ whole genome shotgun (WGS) entry which is preliminary data.</text>
</comment>
<dbReference type="AlphaFoldDB" id="A0AAV3QXR7"/>
<evidence type="ECO:0000313" key="2">
    <source>
        <dbReference type="Proteomes" id="UP001454036"/>
    </source>
</evidence>
<evidence type="ECO:0000313" key="1">
    <source>
        <dbReference type="EMBL" id="GAA0167690.1"/>
    </source>
</evidence>
<dbReference type="Proteomes" id="UP001454036">
    <property type="component" value="Unassembled WGS sequence"/>
</dbReference>
<sequence>MWRRLFDKWARRVSTSSCEYETSSESTLYPCPFHDIQISSSEHEHNFLDGVNDGIYFKFKGVDMVDVVVEENFVEIENLGIPSPEVEIDAPIEWVNIKDDLNYTKNLEVKESIFNNEDVLVD</sequence>
<dbReference type="EMBL" id="BAABME010023273">
    <property type="protein sequence ID" value="GAA0167690.1"/>
    <property type="molecule type" value="Genomic_DNA"/>
</dbReference>
<protein>
    <submittedName>
        <fullName evidence="1">Uncharacterized protein</fullName>
    </submittedName>
</protein>
<proteinExistence type="predicted"/>
<gene>
    <name evidence="1" type="ORF">LIER_40430</name>
</gene>
<organism evidence="1 2">
    <name type="scientific">Lithospermum erythrorhizon</name>
    <name type="common">Purple gromwell</name>
    <name type="synonym">Lithospermum officinale var. erythrorhizon</name>
    <dbReference type="NCBI Taxonomy" id="34254"/>
    <lineage>
        <taxon>Eukaryota</taxon>
        <taxon>Viridiplantae</taxon>
        <taxon>Streptophyta</taxon>
        <taxon>Embryophyta</taxon>
        <taxon>Tracheophyta</taxon>
        <taxon>Spermatophyta</taxon>
        <taxon>Magnoliopsida</taxon>
        <taxon>eudicotyledons</taxon>
        <taxon>Gunneridae</taxon>
        <taxon>Pentapetalae</taxon>
        <taxon>asterids</taxon>
        <taxon>lamiids</taxon>
        <taxon>Boraginales</taxon>
        <taxon>Boraginaceae</taxon>
        <taxon>Boraginoideae</taxon>
        <taxon>Lithospermeae</taxon>
        <taxon>Lithospermum</taxon>
    </lineage>
</organism>
<accession>A0AAV3QXR7</accession>
<name>A0AAV3QXR7_LITER</name>